<comment type="caution">
    <text evidence="3">The sequence shown here is derived from an EMBL/GenBank/DDBJ whole genome shotgun (WGS) entry which is preliminary data.</text>
</comment>
<evidence type="ECO:0000256" key="2">
    <source>
        <dbReference type="ARBA" id="ARBA00022801"/>
    </source>
</evidence>
<evidence type="ECO:0000313" key="3">
    <source>
        <dbReference type="EMBL" id="MFD2139359.1"/>
    </source>
</evidence>
<accession>A0ABW4YSN1</accession>
<proteinExistence type="inferred from homology"/>
<evidence type="ECO:0000256" key="1">
    <source>
        <dbReference type="ARBA" id="ARBA00005622"/>
    </source>
</evidence>
<dbReference type="Pfam" id="PF00756">
    <property type="entry name" value="Esterase"/>
    <property type="match status" value="1"/>
</dbReference>
<dbReference type="InterPro" id="IPR029058">
    <property type="entry name" value="AB_hydrolase_fold"/>
</dbReference>
<reference evidence="4" key="1">
    <citation type="journal article" date="2019" name="Int. J. Syst. Evol. Microbiol.">
        <title>The Global Catalogue of Microorganisms (GCM) 10K type strain sequencing project: providing services to taxonomists for standard genome sequencing and annotation.</title>
        <authorList>
            <consortium name="The Broad Institute Genomics Platform"/>
            <consortium name="The Broad Institute Genome Sequencing Center for Infectious Disease"/>
            <person name="Wu L."/>
            <person name="Ma J."/>
        </authorList>
    </citation>
    <scope>NUCLEOTIDE SEQUENCE [LARGE SCALE GENOMIC DNA]</scope>
    <source>
        <strain evidence="4">CCM 7435</strain>
    </source>
</reference>
<keyword evidence="4" id="KW-1185">Reference proteome</keyword>
<comment type="similarity">
    <text evidence="1">Belongs to the esterase D family.</text>
</comment>
<dbReference type="Gene3D" id="3.40.50.1820">
    <property type="entry name" value="alpha/beta hydrolase"/>
    <property type="match status" value="1"/>
</dbReference>
<name>A0ABW4YSN1_9HYPH</name>
<dbReference type="EMBL" id="JBHUHD010000001">
    <property type="protein sequence ID" value="MFD2139359.1"/>
    <property type="molecule type" value="Genomic_DNA"/>
</dbReference>
<dbReference type="InterPro" id="IPR052558">
    <property type="entry name" value="Siderophore_Hydrolase_D"/>
</dbReference>
<evidence type="ECO:0000313" key="4">
    <source>
        <dbReference type="Proteomes" id="UP001597299"/>
    </source>
</evidence>
<dbReference type="PANTHER" id="PTHR40841">
    <property type="entry name" value="SIDEROPHORE TRIACETYLFUSARININE C ESTERASE"/>
    <property type="match status" value="1"/>
</dbReference>
<organism evidence="3 4">
    <name type="scientific">Ancylobacter oerskovii</name>
    <dbReference type="NCBI Taxonomy" id="459519"/>
    <lineage>
        <taxon>Bacteria</taxon>
        <taxon>Pseudomonadati</taxon>
        <taxon>Pseudomonadota</taxon>
        <taxon>Alphaproteobacteria</taxon>
        <taxon>Hyphomicrobiales</taxon>
        <taxon>Xanthobacteraceae</taxon>
        <taxon>Ancylobacter</taxon>
    </lineage>
</organism>
<gene>
    <name evidence="3" type="ORF">ACFSNC_03015</name>
</gene>
<protein>
    <submittedName>
        <fullName evidence="3">Alpha/beta hydrolase</fullName>
    </submittedName>
</protein>
<dbReference type="RefSeq" id="WP_213352260.1">
    <property type="nucleotide sequence ID" value="NZ_JAHBGB010000019.1"/>
</dbReference>
<dbReference type="SUPFAM" id="SSF53474">
    <property type="entry name" value="alpha/beta-Hydrolases"/>
    <property type="match status" value="1"/>
</dbReference>
<dbReference type="GO" id="GO:0016787">
    <property type="term" value="F:hydrolase activity"/>
    <property type="evidence" value="ECO:0007669"/>
    <property type="project" value="UniProtKB-KW"/>
</dbReference>
<sequence>MEPGIVIEGSSWFDLAPRGGGAPYRVLLALPRQPAPPAGFPVLYLLDANASFATLVEAQRRGAERPAGTGIGPMVLVGIGHAAEGLYDRGRRTFDYTAGPSREAGAGTRSAEARATGGRDGFLTFLRDEVQPAIAARAPVDAGRQVLVGHSLAGGFVLDVFGRDSAAFAAYVAISPSIWWDEARLTDGLARLDGTPRLSVVVGEWEQELAPWLRGQPGAAEIAERRGRRAMVSRAEAFVAQARAALGEAGRVDFECLAGEDHASVVAPALTRALRFATAG</sequence>
<keyword evidence="2 3" id="KW-0378">Hydrolase</keyword>
<dbReference type="Proteomes" id="UP001597299">
    <property type="component" value="Unassembled WGS sequence"/>
</dbReference>
<dbReference type="PANTHER" id="PTHR40841:SF2">
    <property type="entry name" value="SIDEROPHORE-DEGRADING ESTERASE (EUROFUNG)"/>
    <property type="match status" value="1"/>
</dbReference>
<dbReference type="InterPro" id="IPR000801">
    <property type="entry name" value="Esterase-like"/>
</dbReference>